<evidence type="ECO:0000313" key="2">
    <source>
        <dbReference type="EMBL" id="ACG30225.1"/>
    </source>
</evidence>
<feature type="signal peptide" evidence="1">
    <location>
        <begin position="1"/>
        <end position="26"/>
    </location>
</feature>
<feature type="chain" id="PRO_5002849910" description="Secreted protein" evidence="1">
    <location>
        <begin position="27"/>
        <end position="92"/>
    </location>
</feature>
<evidence type="ECO:0008006" key="3">
    <source>
        <dbReference type="Google" id="ProtNLM"/>
    </source>
</evidence>
<evidence type="ECO:0000256" key="1">
    <source>
        <dbReference type="SAM" id="SignalP"/>
    </source>
</evidence>
<dbReference type="AlphaFoldDB" id="B6SZE2"/>
<proteinExistence type="evidence at transcript level"/>
<protein>
    <recommendedName>
        <fullName evidence="3">Secreted protein</fullName>
    </recommendedName>
</protein>
<keyword evidence="1" id="KW-0732">Signal</keyword>
<accession>B6SZE2</accession>
<reference evidence="2" key="1">
    <citation type="journal article" date="2009" name="Plant Mol. Biol.">
        <title>Insights into corn genes derived from large-scale cDNA sequencing.</title>
        <authorList>
            <person name="Alexandrov N.N."/>
            <person name="Brover V.V."/>
            <person name="Freidin S."/>
            <person name="Troukhan M.E."/>
            <person name="Tatarinova T.V."/>
            <person name="Zhang H."/>
            <person name="Swaller T.J."/>
            <person name="Lu Y.P."/>
            <person name="Bouck J."/>
            <person name="Flavell R.B."/>
            <person name="Feldmann K.A."/>
        </authorList>
    </citation>
    <scope>NUCLEOTIDE SEQUENCE</scope>
</reference>
<organism evidence="2">
    <name type="scientific">Zea mays</name>
    <name type="common">Maize</name>
    <dbReference type="NCBI Taxonomy" id="4577"/>
    <lineage>
        <taxon>Eukaryota</taxon>
        <taxon>Viridiplantae</taxon>
        <taxon>Streptophyta</taxon>
        <taxon>Embryophyta</taxon>
        <taxon>Tracheophyta</taxon>
        <taxon>Spermatophyta</taxon>
        <taxon>Magnoliopsida</taxon>
        <taxon>Liliopsida</taxon>
        <taxon>Poales</taxon>
        <taxon>Poaceae</taxon>
        <taxon>PACMAD clade</taxon>
        <taxon>Panicoideae</taxon>
        <taxon>Andropogonodae</taxon>
        <taxon>Andropogoneae</taxon>
        <taxon>Tripsacinae</taxon>
        <taxon>Zea</taxon>
    </lineage>
</organism>
<name>B6SZE2_MAIZE</name>
<sequence length="92" mass="10087">MVTDVAAAASLLLLAWKICRTVKTHGSVVETTSRMLSKSILEIDSEICSEYIPDNMMSTFSKKRGSAAVLFLRLLIAPLPWPCAFPSISEAR</sequence>
<dbReference type="EMBL" id="EU958107">
    <property type="protein sequence ID" value="ACG30225.1"/>
    <property type="molecule type" value="mRNA"/>
</dbReference>